<dbReference type="PANTHER" id="PTHR43725:SF6">
    <property type="entry name" value="CHLOROPLAST STEM-LOOP BINDING PROTEIN OF 41 KDA A, CHLOROPLASTIC"/>
    <property type="match status" value="1"/>
</dbReference>
<name>A0AAE0KTW5_9CHLO</name>
<feature type="compositionally biased region" description="Basic and acidic residues" evidence="1">
    <location>
        <begin position="403"/>
        <end position="412"/>
    </location>
</feature>
<comment type="caution">
    <text evidence="3">The sequence shown here is derived from an EMBL/GenBank/DDBJ whole genome shotgun (WGS) entry which is preliminary data.</text>
</comment>
<feature type="compositionally biased region" description="Polar residues" evidence="1">
    <location>
        <begin position="389"/>
        <end position="400"/>
    </location>
</feature>
<dbReference type="InterPro" id="IPR001509">
    <property type="entry name" value="Epimerase_deHydtase"/>
</dbReference>
<keyword evidence="4" id="KW-1185">Reference proteome</keyword>
<dbReference type="Gene3D" id="3.40.50.720">
    <property type="entry name" value="NAD(P)-binding Rossmann-like Domain"/>
    <property type="match status" value="1"/>
</dbReference>
<accession>A0AAE0KTW5</accession>
<evidence type="ECO:0000313" key="3">
    <source>
        <dbReference type="EMBL" id="KAK3260597.1"/>
    </source>
</evidence>
<sequence length="412" mass="45216">MATLCPRIAAPRDAARTTQGQRRFSAANFRHAPKWRFQAKPSEPHSLHRLTARLPPPFTTNPLPRPGFRQARANSRSALNVQATALKVCIVNTAGGGHAVIGFYLAKELRELGHDVTIMTVGEESSPKMSKPPFTRFSELRDVGVNTIWGEPSDMAAASSNAFDVVIDNNGKTLQAVQPVADWAKSKGTKQFLFVSSAGIYKPSFTPPILETDPVNENSGHAEVERYLAALDGVEFSSFRPQYIIGSGNNKDCEEFFFDRLVRGRPVLIPGSGQQIVNVAHARDNAHMIALAVGDEAAHGQIFNCSRDTGVTLDGMVELCAKAAGVQDPQIIHYDPDQVARELGIEVKKVFPFRFAYHFFTEPRAALTMLGWTPAGDLASELEERFQEYSASGRGQQDMSFESDDKIIAEVQ</sequence>
<reference evidence="3 4" key="1">
    <citation type="journal article" date="2015" name="Genome Biol. Evol.">
        <title>Comparative Genomics of a Bacterivorous Green Alga Reveals Evolutionary Causalities and Consequences of Phago-Mixotrophic Mode of Nutrition.</title>
        <authorList>
            <person name="Burns J.A."/>
            <person name="Paasch A."/>
            <person name="Narechania A."/>
            <person name="Kim E."/>
        </authorList>
    </citation>
    <scope>NUCLEOTIDE SEQUENCE [LARGE SCALE GENOMIC DNA]</scope>
    <source>
        <strain evidence="3 4">PLY_AMNH</strain>
    </source>
</reference>
<protein>
    <recommendedName>
        <fullName evidence="2">NAD-dependent epimerase/dehydratase domain-containing protein</fullName>
    </recommendedName>
</protein>
<evidence type="ECO:0000313" key="4">
    <source>
        <dbReference type="Proteomes" id="UP001190700"/>
    </source>
</evidence>
<dbReference type="GO" id="GO:0003978">
    <property type="term" value="F:UDP-glucose 4-epimerase activity"/>
    <property type="evidence" value="ECO:0007669"/>
    <property type="project" value="TreeGrafter"/>
</dbReference>
<evidence type="ECO:0000256" key="1">
    <source>
        <dbReference type="SAM" id="MobiDB-lite"/>
    </source>
</evidence>
<dbReference type="Proteomes" id="UP001190700">
    <property type="component" value="Unassembled WGS sequence"/>
</dbReference>
<evidence type="ECO:0000259" key="2">
    <source>
        <dbReference type="Pfam" id="PF01370"/>
    </source>
</evidence>
<feature type="domain" description="NAD-dependent epimerase/dehydratase" evidence="2">
    <location>
        <begin position="96"/>
        <end position="305"/>
    </location>
</feature>
<feature type="region of interest" description="Disordered" evidence="1">
    <location>
        <begin position="389"/>
        <end position="412"/>
    </location>
</feature>
<proteinExistence type="predicted"/>
<dbReference type="GO" id="GO:0005829">
    <property type="term" value="C:cytosol"/>
    <property type="evidence" value="ECO:0007669"/>
    <property type="project" value="TreeGrafter"/>
</dbReference>
<feature type="region of interest" description="Disordered" evidence="1">
    <location>
        <begin position="1"/>
        <end position="21"/>
    </location>
</feature>
<organism evidence="3 4">
    <name type="scientific">Cymbomonas tetramitiformis</name>
    <dbReference type="NCBI Taxonomy" id="36881"/>
    <lineage>
        <taxon>Eukaryota</taxon>
        <taxon>Viridiplantae</taxon>
        <taxon>Chlorophyta</taxon>
        <taxon>Pyramimonadophyceae</taxon>
        <taxon>Pyramimonadales</taxon>
        <taxon>Pyramimonadaceae</taxon>
        <taxon>Cymbomonas</taxon>
    </lineage>
</organism>
<dbReference type="GO" id="GO:0005996">
    <property type="term" value="P:monosaccharide metabolic process"/>
    <property type="evidence" value="ECO:0007669"/>
    <property type="project" value="TreeGrafter"/>
</dbReference>
<dbReference type="EMBL" id="LGRX02017569">
    <property type="protein sequence ID" value="KAK3260597.1"/>
    <property type="molecule type" value="Genomic_DNA"/>
</dbReference>
<dbReference type="InterPro" id="IPR036291">
    <property type="entry name" value="NAD(P)-bd_dom_sf"/>
</dbReference>
<dbReference type="Pfam" id="PF01370">
    <property type="entry name" value="Epimerase"/>
    <property type="match status" value="1"/>
</dbReference>
<dbReference type="PANTHER" id="PTHR43725">
    <property type="entry name" value="UDP-GLUCOSE 4-EPIMERASE"/>
    <property type="match status" value="1"/>
</dbReference>
<dbReference type="SUPFAM" id="SSF51735">
    <property type="entry name" value="NAD(P)-binding Rossmann-fold domains"/>
    <property type="match status" value="1"/>
</dbReference>
<dbReference type="FunFam" id="3.40.50.720:FF:000321">
    <property type="entry name" value="Chloroplast stem-loop binding protein of 41 kDa a, chloroplastic"/>
    <property type="match status" value="1"/>
</dbReference>
<gene>
    <name evidence="3" type="ORF">CYMTET_30442</name>
</gene>
<dbReference type="AlphaFoldDB" id="A0AAE0KTW5"/>